<proteinExistence type="predicted"/>
<organism evidence="1">
    <name type="scientific">Siphoviridae sp. ctmpG14</name>
    <dbReference type="NCBI Taxonomy" id="2825654"/>
    <lineage>
        <taxon>Viruses</taxon>
        <taxon>Duplodnaviria</taxon>
        <taxon>Heunggongvirae</taxon>
        <taxon>Uroviricota</taxon>
        <taxon>Caudoviricetes</taxon>
    </lineage>
</organism>
<protein>
    <submittedName>
        <fullName evidence="1">Uncharacterized protein</fullName>
    </submittedName>
</protein>
<dbReference type="EMBL" id="BK015384">
    <property type="protein sequence ID" value="DAE04210.1"/>
    <property type="molecule type" value="Genomic_DNA"/>
</dbReference>
<accession>A0A8S5PB63</accession>
<evidence type="ECO:0000313" key="1">
    <source>
        <dbReference type="EMBL" id="DAE04210.1"/>
    </source>
</evidence>
<sequence>MNLDDYLIGYFLEAHMTALINNDFTGLDYDYPEEAEQVREFMRHNNVLTTVDPEDEGEFYRDDILGVWGKCYRVYYKPLD</sequence>
<reference evidence="1" key="1">
    <citation type="journal article" date="2021" name="Proc. Natl. Acad. Sci. U.S.A.">
        <title>A Catalog of Tens of Thousands of Viruses from Human Metagenomes Reveals Hidden Associations with Chronic Diseases.</title>
        <authorList>
            <person name="Tisza M.J."/>
            <person name="Buck C.B."/>
        </authorList>
    </citation>
    <scope>NUCLEOTIDE SEQUENCE</scope>
    <source>
        <strain evidence="1">CtmpG14</strain>
    </source>
</reference>
<name>A0A8S5PB63_9CAUD</name>